<keyword evidence="2" id="KW-1185">Reference proteome</keyword>
<sequence length="71" mass="8057">MVQGEATMPRTPVLWTVQGTGIVRRMREAQLDKAAKRADAVNFNVALANRNRQNSPCHHGWNVVRNVLFEE</sequence>
<accession>A0ABS8SWN9</accession>
<dbReference type="Proteomes" id="UP000823775">
    <property type="component" value="Unassembled WGS sequence"/>
</dbReference>
<reference evidence="1 2" key="1">
    <citation type="journal article" date="2021" name="BMC Genomics">
        <title>Datura genome reveals duplications of psychoactive alkaloid biosynthetic genes and high mutation rate following tissue culture.</title>
        <authorList>
            <person name="Rajewski A."/>
            <person name="Carter-House D."/>
            <person name="Stajich J."/>
            <person name="Litt A."/>
        </authorList>
    </citation>
    <scope>NUCLEOTIDE SEQUENCE [LARGE SCALE GENOMIC DNA]</scope>
    <source>
        <strain evidence="1">AR-01</strain>
    </source>
</reference>
<organism evidence="1 2">
    <name type="scientific">Datura stramonium</name>
    <name type="common">Jimsonweed</name>
    <name type="synonym">Common thornapple</name>
    <dbReference type="NCBI Taxonomy" id="4076"/>
    <lineage>
        <taxon>Eukaryota</taxon>
        <taxon>Viridiplantae</taxon>
        <taxon>Streptophyta</taxon>
        <taxon>Embryophyta</taxon>
        <taxon>Tracheophyta</taxon>
        <taxon>Spermatophyta</taxon>
        <taxon>Magnoliopsida</taxon>
        <taxon>eudicotyledons</taxon>
        <taxon>Gunneridae</taxon>
        <taxon>Pentapetalae</taxon>
        <taxon>asterids</taxon>
        <taxon>lamiids</taxon>
        <taxon>Solanales</taxon>
        <taxon>Solanaceae</taxon>
        <taxon>Solanoideae</taxon>
        <taxon>Datureae</taxon>
        <taxon>Datura</taxon>
    </lineage>
</organism>
<gene>
    <name evidence="1" type="ORF">HAX54_050615</name>
</gene>
<feature type="non-terminal residue" evidence="1">
    <location>
        <position position="71"/>
    </location>
</feature>
<dbReference type="EMBL" id="JACEIK010000889">
    <property type="protein sequence ID" value="MCD7463454.1"/>
    <property type="molecule type" value="Genomic_DNA"/>
</dbReference>
<proteinExistence type="predicted"/>
<name>A0ABS8SWN9_DATST</name>
<comment type="caution">
    <text evidence="1">The sequence shown here is derived from an EMBL/GenBank/DDBJ whole genome shotgun (WGS) entry which is preliminary data.</text>
</comment>
<evidence type="ECO:0000313" key="2">
    <source>
        <dbReference type="Proteomes" id="UP000823775"/>
    </source>
</evidence>
<evidence type="ECO:0000313" key="1">
    <source>
        <dbReference type="EMBL" id="MCD7463454.1"/>
    </source>
</evidence>
<protein>
    <submittedName>
        <fullName evidence="1">Uncharacterized protein</fullName>
    </submittedName>
</protein>